<sequence>MYKLLPFLVTTACLVTGLAGCSEQKEPQHNVSTHTSTPVTQISQPEPEASFSKTFYGKIDGNYDITLNLTRQGKQLSGTYFYNKVKQPISLSGELNEEGTLFLKETDAKGNVTGIFEGTLVANSELTGHWRKPDSSKQLPFFVKENSTANSTAGVEITEYSFSVQGTDNRLADFSFPRVQGKHTSQVVTKMNEQLSIQNLTDDTEEAIKKNFAECACGLVNSSYVINYNKHGMLSLTVVNEWLGAYSSFSSKYFNFNTQTGELISVDQLFAPAALDELTKLANTILQSRISETKKEVAGMDETEWANELLADKQFTKADLQNFTLHADGITFYYSFGFPHAALALEPDGEIYFTYEQLQHFIAPKGLLAVENE</sequence>
<keyword evidence="3" id="KW-1185">Reference proteome</keyword>
<feature type="compositionally biased region" description="Polar residues" evidence="1">
    <location>
        <begin position="29"/>
        <end position="44"/>
    </location>
</feature>
<dbReference type="Proteomes" id="UP001168528">
    <property type="component" value="Unassembled WGS sequence"/>
</dbReference>
<dbReference type="RefSeq" id="WP_302038505.1">
    <property type="nucleotide sequence ID" value="NZ_JAUKPO010000008.1"/>
</dbReference>
<protein>
    <recommendedName>
        <fullName evidence="4">DUF3298 domain-containing protein</fullName>
    </recommendedName>
</protein>
<dbReference type="EMBL" id="JAUKPO010000008">
    <property type="protein sequence ID" value="MDO1447701.1"/>
    <property type="molecule type" value="Genomic_DNA"/>
</dbReference>
<proteinExistence type="predicted"/>
<name>A0ABT8R7P0_9BACT</name>
<organism evidence="2 3">
    <name type="scientific">Rhodocytophaga aerolata</name>
    <dbReference type="NCBI Taxonomy" id="455078"/>
    <lineage>
        <taxon>Bacteria</taxon>
        <taxon>Pseudomonadati</taxon>
        <taxon>Bacteroidota</taxon>
        <taxon>Cytophagia</taxon>
        <taxon>Cytophagales</taxon>
        <taxon>Rhodocytophagaceae</taxon>
        <taxon>Rhodocytophaga</taxon>
    </lineage>
</organism>
<gene>
    <name evidence="2" type="ORF">Q0590_15630</name>
</gene>
<evidence type="ECO:0000256" key="1">
    <source>
        <dbReference type="SAM" id="MobiDB-lite"/>
    </source>
</evidence>
<feature type="region of interest" description="Disordered" evidence="1">
    <location>
        <begin position="24"/>
        <end position="47"/>
    </location>
</feature>
<evidence type="ECO:0000313" key="2">
    <source>
        <dbReference type="EMBL" id="MDO1447701.1"/>
    </source>
</evidence>
<dbReference type="Gene3D" id="3.30.565.40">
    <property type="entry name" value="Fervidobacterium nodosum Rt17-B1 like"/>
    <property type="match status" value="1"/>
</dbReference>
<comment type="caution">
    <text evidence="2">The sequence shown here is derived from an EMBL/GenBank/DDBJ whole genome shotgun (WGS) entry which is preliminary data.</text>
</comment>
<evidence type="ECO:0000313" key="3">
    <source>
        <dbReference type="Proteomes" id="UP001168528"/>
    </source>
</evidence>
<dbReference type="PROSITE" id="PS51257">
    <property type="entry name" value="PROKAR_LIPOPROTEIN"/>
    <property type="match status" value="1"/>
</dbReference>
<reference evidence="2" key="1">
    <citation type="submission" date="2023-07" db="EMBL/GenBank/DDBJ databases">
        <title>The genome sequence of Rhodocytophaga aerolata KACC 12507.</title>
        <authorList>
            <person name="Zhang X."/>
        </authorList>
    </citation>
    <scope>NUCLEOTIDE SEQUENCE</scope>
    <source>
        <strain evidence="2">KACC 12507</strain>
    </source>
</reference>
<accession>A0ABT8R7P0</accession>
<evidence type="ECO:0008006" key="4">
    <source>
        <dbReference type="Google" id="ProtNLM"/>
    </source>
</evidence>